<accession>A0A6A3IQP7</accession>
<reference evidence="1 4" key="1">
    <citation type="submission" date="2018-09" db="EMBL/GenBank/DDBJ databases">
        <title>Genomic investigation of the strawberry pathogen Phytophthora fragariae indicates pathogenicity is determined by transcriptional variation in three key races.</title>
        <authorList>
            <person name="Adams T.M."/>
            <person name="Armitage A.D."/>
            <person name="Sobczyk M.K."/>
            <person name="Bates H.J."/>
            <person name="Dunwell J.M."/>
            <person name="Nellist C.F."/>
            <person name="Harrison R.J."/>
        </authorList>
    </citation>
    <scope>NUCLEOTIDE SEQUENCE [LARGE SCALE GENOMIC DNA]</scope>
    <source>
        <strain evidence="1 4">SCRP324</strain>
        <strain evidence="2 3">SCRP333</strain>
    </source>
</reference>
<dbReference type="EMBL" id="QXFT01002631">
    <property type="protein sequence ID" value="KAE9295305.1"/>
    <property type="molecule type" value="Genomic_DNA"/>
</dbReference>
<dbReference type="Proteomes" id="UP000434957">
    <property type="component" value="Unassembled WGS sequence"/>
</dbReference>
<name>A0A6A3IQP7_9STRA</name>
<dbReference type="Proteomes" id="UP000435112">
    <property type="component" value="Unassembled WGS sequence"/>
</dbReference>
<evidence type="ECO:0000313" key="1">
    <source>
        <dbReference type="EMBL" id="KAE8983078.1"/>
    </source>
</evidence>
<dbReference type="EMBL" id="QXFU01002655">
    <property type="protein sequence ID" value="KAE8983078.1"/>
    <property type="molecule type" value="Genomic_DNA"/>
</dbReference>
<organism evidence="1 4">
    <name type="scientific">Phytophthora rubi</name>
    <dbReference type="NCBI Taxonomy" id="129364"/>
    <lineage>
        <taxon>Eukaryota</taxon>
        <taxon>Sar</taxon>
        <taxon>Stramenopiles</taxon>
        <taxon>Oomycota</taxon>
        <taxon>Peronosporomycetes</taxon>
        <taxon>Peronosporales</taxon>
        <taxon>Peronosporaceae</taxon>
        <taxon>Phytophthora</taxon>
    </lineage>
</organism>
<comment type="caution">
    <text evidence="1">The sequence shown here is derived from an EMBL/GenBank/DDBJ whole genome shotgun (WGS) entry which is preliminary data.</text>
</comment>
<evidence type="ECO:0000313" key="3">
    <source>
        <dbReference type="Proteomes" id="UP000434957"/>
    </source>
</evidence>
<evidence type="ECO:0000313" key="4">
    <source>
        <dbReference type="Proteomes" id="UP000435112"/>
    </source>
</evidence>
<protein>
    <submittedName>
        <fullName evidence="1">Uncharacterized protein</fullName>
    </submittedName>
</protein>
<keyword evidence="3" id="KW-1185">Reference proteome</keyword>
<sequence length="61" mass="6482">MRQGKRAARRSSATRASWATAAVCIGSAAQCCARPSAMGYHRPRSAISPSHGDQLRVAEIL</sequence>
<gene>
    <name evidence="1" type="ORF">PR002_g23340</name>
    <name evidence="2" type="ORF">PR003_g24050</name>
</gene>
<proteinExistence type="predicted"/>
<dbReference type="AlphaFoldDB" id="A0A6A3IQP7"/>
<evidence type="ECO:0000313" key="2">
    <source>
        <dbReference type="EMBL" id="KAE9295305.1"/>
    </source>
</evidence>